<dbReference type="InterPro" id="IPR049326">
    <property type="entry name" value="Rhodopsin_dom_fungi"/>
</dbReference>
<name>A0A6A6H3E1_VIRVR</name>
<dbReference type="AlphaFoldDB" id="A0A6A6H3E1"/>
<evidence type="ECO:0000259" key="3">
    <source>
        <dbReference type="Pfam" id="PF20684"/>
    </source>
</evidence>
<feature type="domain" description="Rhodopsin" evidence="3">
    <location>
        <begin position="27"/>
        <end position="260"/>
    </location>
</feature>
<dbReference type="PANTHER" id="PTHR38794">
    <property type="entry name" value="INTEGRAL MEMBRANE PROTEIN"/>
    <property type="match status" value="1"/>
</dbReference>
<evidence type="ECO:0000256" key="1">
    <source>
        <dbReference type="SAM" id="MobiDB-lite"/>
    </source>
</evidence>
<feature type="transmembrane region" description="Helical" evidence="2">
    <location>
        <begin position="86"/>
        <end position="109"/>
    </location>
</feature>
<dbReference type="EMBL" id="ML991816">
    <property type="protein sequence ID" value="KAF2232338.1"/>
    <property type="molecule type" value="Genomic_DNA"/>
</dbReference>
<keyword evidence="5" id="KW-1185">Reference proteome</keyword>
<dbReference type="OrthoDB" id="3918601at2759"/>
<evidence type="ECO:0000256" key="2">
    <source>
        <dbReference type="SAM" id="Phobius"/>
    </source>
</evidence>
<reference evidence="4" key="1">
    <citation type="journal article" date="2020" name="Stud. Mycol.">
        <title>101 Dothideomycetes genomes: a test case for predicting lifestyles and emergence of pathogens.</title>
        <authorList>
            <person name="Haridas S."/>
            <person name="Albert R."/>
            <person name="Binder M."/>
            <person name="Bloem J."/>
            <person name="Labutti K."/>
            <person name="Salamov A."/>
            <person name="Andreopoulos B."/>
            <person name="Baker S."/>
            <person name="Barry K."/>
            <person name="Bills G."/>
            <person name="Bluhm B."/>
            <person name="Cannon C."/>
            <person name="Castanera R."/>
            <person name="Culley D."/>
            <person name="Daum C."/>
            <person name="Ezra D."/>
            <person name="Gonzalez J."/>
            <person name="Henrissat B."/>
            <person name="Kuo A."/>
            <person name="Liang C."/>
            <person name="Lipzen A."/>
            <person name="Lutzoni F."/>
            <person name="Magnuson J."/>
            <person name="Mondo S."/>
            <person name="Nolan M."/>
            <person name="Ohm R."/>
            <person name="Pangilinan J."/>
            <person name="Park H.-J."/>
            <person name="Ramirez L."/>
            <person name="Alfaro M."/>
            <person name="Sun H."/>
            <person name="Tritt A."/>
            <person name="Yoshinaga Y."/>
            <person name="Zwiers L.-H."/>
            <person name="Turgeon B."/>
            <person name="Goodwin S."/>
            <person name="Spatafora J."/>
            <person name="Crous P."/>
            <person name="Grigoriev I."/>
        </authorList>
    </citation>
    <scope>NUCLEOTIDE SEQUENCE</scope>
    <source>
        <strain evidence="4">Tuck. ex Michener</strain>
    </source>
</reference>
<feature type="transmembrane region" description="Helical" evidence="2">
    <location>
        <begin position="44"/>
        <end position="66"/>
    </location>
</feature>
<evidence type="ECO:0000313" key="4">
    <source>
        <dbReference type="EMBL" id="KAF2232338.1"/>
    </source>
</evidence>
<keyword evidence="2" id="KW-0812">Transmembrane</keyword>
<feature type="region of interest" description="Disordered" evidence="1">
    <location>
        <begin position="293"/>
        <end position="313"/>
    </location>
</feature>
<sequence length="313" mass="34180">MAATRFGRVISVIAWTLLVRSMLAMAARFITKFKAKRPYGLDDALAIGSLLFCIGSGIAVSILDVHGLGAPGETLTTNELDTASKALYAGNLLFIASLALAKLSIVVLIHQITPSESHRRLNYAISALVTVAAVTSIFAEAFQCALPTVWLLSGARCINRIALWSYFGTVQLLSDICLIGLPIYILFGLQLSFGRKLAVLVCFGTRIFDIAAISVQFKYVKLWGSSTPSEALWPWVLMTQIIQFVTIISACVPYLRPLLTSYPSGMFTNDEIRRKRTKGTYAVSRDDTDLVGLRDSSIKSKPPSSHDMPSTSY</sequence>
<feature type="transmembrane region" description="Helical" evidence="2">
    <location>
        <begin position="6"/>
        <end position="23"/>
    </location>
</feature>
<dbReference type="PANTHER" id="PTHR38794:SF1">
    <property type="entry name" value="INTEGRAL MEMBRANE PROTEIN"/>
    <property type="match status" value="1"/>
</dbReference>
<evidence type="ECO:0000313" key="5">
    <source>
        <dbReference type="Proteomes" id="UP000800092"/>
    </source>
</evidence>
<gene>
    <name evidence="4" type="ORF">EV356DRAFT_250308</name>
</gene>
<proteinExistence type="predicted"/>
<feature type="transmembrane region" description="Helical" evidence="2">
    <location>
        <begin position="197"/>
        <end position="220"/>
    </location>
</feature>
<feature type="transmembrane region" description="Helical" evidence="2">
    <location>
        <begin position="121"/>
        <end position="143"/>
    </location>
</feature>
<feature type="transmembrane region" description="Helical" evidence="2">
    <location>
        <begin position="232"/>
        <end position="255"/>
    </location>
</feature>
<keyword evidence="2" id="KW-1133">Transmembrane helix</keyword>
<dbReference type="Proteomes" id="UP000800092">
    <property type="component" value="Unassembled WGS sequence"/>
</dbReference>
<organism evidence="4 5">
    <name type="scientific">Viridothelium virens</name>
    <name type="common">Speckled blister lichen</name>
    <name type="synonym">Trypethelium virens</name>
    <dbReference type="NCBI Taxonomy" id="1048519"/>
    <lineage>
        <taxon>Eukaryota</taxon>
        <taxon>Fungi</taxon>
        <taxon>Dikarya</taxon>
        <taxon>Ascomycota</taxon>
        <taxon>Pezizomycotina</taxon>
        <taxon>Dothideomycetes</taxon>
        <taxon>Dothideomycetes incertae sedis</taxon>
        <taxon>Trypetheliales</taxon>
        <taxon>Trypetheliaceae</taxon>
        <taxon>Viridothelium</taxon>
    </lineage>
</organism>
<keyword evidence="2" id="KW-0472">Membrane</keyword>
<protein>
    <recommendedName>
        <fullName evidence="3">Rhodopsin domain-containing protein</fullName>
    </recommendedName>
</protein>
<feature type="transmembrane region" description="Helical" evidence="2">
    <location>
        <begin position="163"/>
        <end position="185"/>
    </location>
</feature>
<accession>A0A6A6H3E1</accession>
<dbReference type="Pfam" id="PF20684">
    <property type="entry name" value="Fung_rhodopsin"/>
    <property type="match status" value="1"/>
</dbReference>